<organism evidence="7 8">
    <name type="scientific">Sandarakinorhabdus fusca</name>
    <dbReference type="NCBI Taxonomy" id="1439888"/>
    <lineage>
        <taxon>Bacteria</taxon>
        <taxon>Pseudomonadati</taxon>
        <taxon>Pseudomonadota</taxon>
        <taxon>Alphaproteobacteria</taxon>
        <taxon>Sphingomonadales</taxon>
        <taxon>Sphingosinicellaceae</taxon>
        <taxon>Sandarakinorhabdus</taxon>
    </lineage>
</organism>
<dbReference type="Gene3D" id="1.20.5.1930">
    <property type="match status" value="1"/>
</dbReference>
<dbReference type="PANTHER" id="PTHR24421">
    <property type="entry name" value="NITRATE/NITRITE SENSOR PROTEIN NARX-RELATED"/>
    <property type="match status" value="1"/>
</dbReference>
<feature type="chain" id="PRO_5028870151" evidence="5">
    <location>
        <begin position="25"/>
        <end position="1008"/>
    </location>
</feature>
<evidence type="ECO:0000256" key="5">
    <source>
        <dbReference type="SAM" id="SignalP"/>
    </source>
</evidence>
<dbReference type="Gene3D" id="2.60.40.10">
    <property type="entry name" value="Immunoglobulins"/>
    <property type="match status" value="1"/>
</dbReference>
<dbReference type="InterPro" id="IPR015943">
    <property type="entry name" value="WD40/YVTN_repeat-like_dom_sf"/>
</dbReference>
<dbReference type="CDD" id="cd16917">
    <property type="entry name" value="HATPase_UhpB-NarQ-NarX-like"/>
    <property type="match status" value="1"/>
</dbReference>
<dbReference type="InterPro" id="IPR011123">
    <property type="entry name" value="Y_Y_Y"/>
</dbReference>
<keyword evidence="1" id="KW-0808">Transferase</keyword>
<reference evidence="7 8" key="1">
    <citation type="submission" date="2019-09" db="EMBL/GenBank/DDBJ databases">
        <title>Polymorphobacter sp. isolated from a lake in China.</title>
        <authorList>
            <person name="Liu Z."/>
        </authorList>
    </citation>
    <scope>NUCLEOTIDE SEQUENCE [LARGE SCALE GENOMIC DNA]</scope>
    <source>
        <strain evidence="7 8">D40P</strain>
    </source>
</reference>
<gene>
    <name evidence="7" type="ORF">F3168_13750</name>
</gene>
<dbReference type="SUPFAM" id="SSF55874">
    <property type="entry name" value="ATPase domain of HSP90 chaperone/DNA topoisomerase II/histidine kinase"/>
    <property type="match status" value="1"/>
</dbReference>
<protein>
    <submittedName>
        <fullName evidence="7">ATPase</fullName>
    </submittedName>
</protein>
<evidence type="ECO:0000256" key="4">
    <source>
        <dbReference type="SAM" id="Phobius"/>
    </source>
</evidence>
<dbReference type="SUPFAM" id="SSF63829">
    <property type="entry name" value="Calcium-dependent phosphotriesterase"/>
    <property type="match status" value="2"/>
</dbReference>
<dbReference type="Gene3D" id="2.130.10.10">
    <property type="entry name" value="YVTN repeat-like/Quinoprotein amine dehydrogenase"/>
    <property type="match status" value="3"/>
</dbReference>
<feature type="signal peptide" evidence="5">
    <location>
        <begin position="1"/>
        <end position="24"/>
    </location>
</feature>
<dbReference type="GO" id="GO:0046983">
    <property type="term" value="F:protein dimerization activity"/>
    <property type="evidence" value="ECO:0007669"/>
    <property type="project" value="InterPro"/>
</dbReference>
<dbReference type="Pfam" id="PF07494">
    <property type="entry name" value="Reg_prop"/>
    <property type="match status" value="1"/>
</dbReference>
<dbReference type="InterPro" id="IPR036890">
    <property type="entry name" value="HATPase_C_sf"/>
</dbReference>
<evidence type="ECO:0000313" key="7">
    <source>
        <dbReference type="EMBL" id="MQT18316.1"/>
    </source>
</evidence>
<proteinExistence type="predicted"/>
<evidence type="ECO:0000256" key="2">
    <source>
        <dbReference type="ARBA" id="ARBA00022777"/>
    </source>
</evidence>
<dbReference type="SMART" id="SM00387">
    <property type="entry name" value="HATPase_c"/>
    <property type="match status" value="1"/>
</dbReference>
<dbReference type="Pfam" id="PF02518">
    <property type="entry name" value="HATPase_c"/>
    <property type="match status" value="1"/>
</dbReference>
<sequence>MSSVAKFILLATLAPFASVGDAFAKDAPRSLGQLQHTTWSAREGAPPEIWALAQSNDGYLWLGTGSGLYRFDGANFEKFRPRKGEHLPSLNVNSLLATRGGDLWIGFASGAVARLRGGHLTLFDLGLPPVPVLELSEDRGGAIWAALGEDDRGGVARFRQGRWERIGPSYGVAAGAATSVLGARDGSVWAAAGGELAVLRRGARRFSPVLASASDRPRLKQSPDGAIWLTTGARSGLQRVTGLPAPAAAMWFVPPMTANPRAESILFDRYGSLWGTYGSGGVFRLGGVGLWGCAGVANGEREKFGAERGLTSNLANPILEDREGNIWVGTNLGLDQFREASVAVATGLPTDSRNGFRIARGRGGAMYITSNEALFMAHPRHAARMLVRLPRRTLILHTDALSRTWIGTDGTLGILSGTAVRDVPLPWARRRPFALVEDGPGRICISSLEGAFCRNGRDWAPEPRLATPGTLPMQMLRDAAGRIWIAEGGRIEMVDGARRRVFSARHDLALGTVMVMAARGRHVYAGGDFGLARFDGRRFVTLRSDINPFLSRTAGIVETSDGDLWLNTVAGAVRIAHADVDDAFAHTARPVKARVFDRNDGMPGAAQQDSWSQTVMEAADGRLWFVTRLGIAWIDPKRLSFNTLPPPVIVRSLISGGSLYATDAPIRLPKGASNLQIAYTATSLSVPSRVRFRYQLEGVDDGWVDAGTRREAFYTGLKPGTYRFRVIASNNDGVWNRTGAMVEFTIPPTFLQSELFLALCGLALFGLLWLAYSLRLQAMASRIRMRMAERLEERERIARELHDTLLQSFQALTLRFQLVADELPITATARPSLEAALDRADQVIAEGRDRVLELRSLQETREIAVVIGDLIERQDFDPAVTVKVVTVGKPRALSRMVMDELCYLASEAIFNIRRHASAKQVHVEIGYNSDFSLRFIDDGIGMDPAVALGGTKGHFGLSGMRERARKLRGNLLVRRRAEGGTEVALTVPGAVAYEPSRRGLFARLRKAV</sequence>
<keyword evidence="2" id="KW-0418">Kinase</keyword>
<evidence type="ECO:0000313" key="8">
    <source>
        <dbReference type="Proteomes" id="UP000481327"/>
    </source>
</evidence>
<dbReference type="InterPro" id="IPR013783">
    <property type="entry name" value="Ig-like_fold"/>
</dbReference>
<feature type="domain" description="Histidine kinase/HSP90-like ATPase" evidence="6">
    <location>
        <begin position="896"/>
        <end position="991"/>
    </location>
</feature>
<dbReference type="RefSeq" id="WP_152578792.1">
    <property type="nucleotide sequence ID" value="NZ_JAATJI010000001.1"/>
</dbReference>
<comment type="caution">
    <text evidence="7">The sequence shown here is derived from an EMBL/GenBank/DDBJ whole genome shotgun (WGS) entry which is preliminary data.</text>
</comment>
<dbReference type="GO" id="GO:0016020">
    <property type="term" value="C:membrane"/>
    <property type="evidence" value="ECO:0007669"/>
    <property type="project" value="InterPro"/>
</dbReference>
<feature type="transmembrane region" description="Helical" evidence="4">
    <location>
        <begin position="755"/>
        <end position="776"/>
    </location>
</feature>
<dbReference type="GO" id="GO:0000155">
    <property type="term" value="F:phosphorelay sensor kinase activity"/>
    <property type="evidence" value="ECO:0007669"/>
    <property type="project" value="InterPro"/>
</dbReference>
<name>A0A7C9GRD7_9SPHN</name>
<dbReference type="EMBL" id="WIOL01000006">
    <property type="protein sequence ID" value="MQT18316.1"/>
    <property type="molecule type" value="Genomic_DNA"/>
</dbReference>
<keyword evidence="3" id="KW-0902">Two-component regulatory system</keyword>
<keyword evidence="4" id="KW-0812">Transmembrane</keyword>
<dbReference type="Proteomes" id="UP000481327">
    <property type="component" value="Unassembled WGS sequence"/>
</dbReference>
<accession>A0A7C9GRD7</accession>
<dbReference type="Pfam" id="PF07730">
    <property type="entry name" value="HisKA_3"/>
    <property type="match status" value="1"/>
</dbReference>
<keyword evidence="4" id="KW-1133">Transmembrane helix</keyword>
<dbReference type="AlphaFoldDB" id="A0A7C9GRD7"/>
<dbReference type="Pfam" id="PF07495">
    <property type="entry name" value="Y_Y_Y"/>
    <property type="match status" value="1"/>
</dbReference>
<keyword evidence="8" id="KW-1185">Reference proteome</keyword>
<dbReference type="Gene3D" id="3.30.565.10">
    <property type="entry name" value="Histidine kinase-like ATPase, C-terminal domain"/>
    <property type="match status" value="1"/>
</dbReference>
<dbReference type="CDD" id="cd00146">
    <property type="entry name" value="PKD"/>
    <property type="match status" value="1"/>
</dbReference>
<dbReference type="OrthoDB" id="9778496at2"/>
<evidence type="ECO:0000256" key="1">
    <source>
        <dbReference type="ARBA" id="ARBA00022679"/>
    </source>
</evidence>
<dbReference type="InterPro" id="IPR050482">
    <property type="entry name" value="Sensor_HK_TwoCompSys"/>
</dbReference>
<dbReference type="InterPro" id="IPR011110">
    <property type="entry name" value="Reg_prop"/>
</dbReference>
<dbReference type="PANTHER" id="PTHR24421:SF62">
    <property type="entry name" value="SENSORY TRANSDUCTION HISTIDINE KINASE"/>
    <property type="match status" value="1"/>
</dbReference>
<keyword evidence="4" id="KW-0472">Membrane</keyword>
<dbReference type="InterPro" id="IPR011712">
    <property type="entry name" value="Sig_transdc_His_kin_sub3_dim/P"/>
</dbReference>
<evidence type="ECO:0000259" key="6">
    <source>
        <dbReference type="SMART" id="SM00387"/>
    </source>
</evidence>
<dbReference type="InterPro" id="IPR003594">
    <property type="entry name" value="HATPase_dom"/>
</dbReference>
<keyword evidence="5" id="KW-0732">Signal</keyword>
<evidence type="ECO:0000256" key="3">
    <source>
        <dbReference type="ARBA" id="ARBA00023012"/>
    </source>
</evidence>